<dbReference type="EMBL" id="CAJJDN010000108">
    <property type="protein sequence ID" value="CAD8115412.1"/>
    <property type="molecule type" value="Genomic_DNA"/>
</dbReference>
<comment type="caution">
    <text evidence="2">The sequence shown here is derived from an EMBL/GenBank/DDBJ whole genome shotgun (WGS) entry which is preliminary data.</text>
</comment>
<keyword evidence="3" id="KW-1185">Reference proteome</keyword>
<organism evidence="2 3">
    <name type="scientific">Paramecium sonneborni</name>
    <dbReference type="NCBI Taxonomy" id="65129"/>
    <lineage>
        <taxon>Eukaryota</taxon>
        <taxon>Sar</taxon>
        <taxon>Alveolata</taxon>
        <taxon>Ciliophora</taxon>
        <taxon>Intramacronucleata</taxon>
        <taxon>Oligohymenophorea</taxon>
        <taxon>Peniculida</taxon>
        <taxon>Parameciidae</taxon>
        <taxon>Paramecium</taxon>
    </lineage>
</organism>
<proteinExistence type="predicted"/>
<evidence type="ECO:0000313" key="3">
    <source>
        <dbReference type="Proteomes" id="UP000692954"/>
    </source>
</evidence>
<accession>A0A8S1QIF9</accession>
<dbReference type="Proteomes" id="UP000692954">
    <property type="component" value="Unassembled WGS sequence"/>
</dbReference>
<evidence type="ECO:0000313" key="2">
    <source>
        <dbReference type="EMBL" id="CAD8115412.1"/>
    </source>
</evidence>
<name>A0A8S1QIF9_9CILI</name>
<protein>
    <submittedName>
        <fullName evidence="2">Uncharacterized protein</fullName>
    </submittedName>
</protein>
<feature type="region of interest" description="Disordered" evidence="1">
    <location>
        <begin position="122"/>
        <end position="165"/>
    </location>
</feature>
<gene>
    <name evidence="2" type="ORF">PSON_ATCC_30995.1.T1080099</name>
</gene>
<dbReference type="OrthoDB" id="288747at2759"/>
<dbReference type="AlphaFoldDB" id="A0A8S1QIF9"/>
<reference evidence="2" key="1">
    <citation type="submission" date="2021-01" db="EMBL/GenBank/DDBJ databases">
        <authorList>
            <consortium name="Genoscope - CEA"/>
            <person name="William W."/>
        </authorList>
    </citation>
    <scope>NUCLEOTIDE SEQUENCE</scope>
</reference>
<evidence type="ECO:0000256" key="1">
    <source>
        <dbReference type="SAM" id="MobiDB-lite"/>
    </source>
</evidence>
<sequence length="165" mass="19632">MSKEIHSTEIKGRASRKHFPQIDIGELKPKITFLDSLMQKKYQLNTNVNQYTLGKVYLESQKERVVFRVFQDSDLNISSIFQNKLNKTTVDDDMMTTYSQISYARKQNKKDLIRRIYEKEKWPKSKKESVEEMEQSLFGSDEEPQVYCTQKSNQDRKTRQFIQSQ</sequence>